<keyword evidence="5" id="KW-1185">Reference proteome</keyword>
<proteinExistence type="predicted"/>
<dbReference type="EMBL" id="CAMXCT030000505">
    <property type="protein sequence ID" value="CAL4766993.1"/>
    <property type="molecule type" value="Genomic_DNA"/>
</dbReference>
<dbReference type="InterPro" id="IPR005645">
    <property type="entry name" value="FSH-like_dom"/>
</dbReference>
<protein>
    <submittedName>
        <fullName evidence="4">Exportin-T (Exportin(tRNA)) (tRNA exportin)</fullName>
    </submittedName>
</protein>
<feature type="domain" description="Serine hydrolase" evidence="1">
    <location>
        <begin position="1"/>
        <end position="45"/>
    </location>
</feature>
<dbReference type="EMBL" id="CAMXCT020000505">
    <property type="protein sequence ID" value="CAL1133056.1"/>
    <property type="molecule type" value="Genomic_DNA"/>
</dbReference>
<dbReference type="Gene3D" id="3.40.50.1820">
    <property type="entry name" value="alpha/beta hydrolase"/>
    <property type="match status" value="1"/>
</dbReference>
<evidence type="ECO:0000313" key="5">
    <source>
        <dbReference type="Proteomes" id="UP001152797"/>
    </source>
</evidence>
<evidence type="ECO:0000313" key="2">
    <source>
        <dbReference type="EMBL" id="CAI3979681.1"/>
    </source>
</evidence>
<evidence type="ECO:0000259" key="1">
    <source>
        <dbReference type="Pfam" id="PF03959"/>
    </source>
</evidence>
<organism evidence="2">
    <name type="scientific">Cladocopium goreaui</name>
    <dbReference type="NCBI Taxonomy" id="2562237"/>
    <lineage>
        <taxon>Eukaryota</taxon>
        <taxon>Sar</taxon>
        <taxon>Alveolata</taxon>
        <taxon>Dinophyceae</taxon>
        <taxon>Suessiales</taxon>
        <taxon>Symbiodiniaceae</taxon>
        <taxon>Cladocopium</taxon>
    </lineage>
</organism>
<evidence type="ECO:0000313" key="3">
    <source>
        <dbReference type="EMBL" id="CAL1133056.1"/>
    </source>
</evidence>
<dbReference type="EMBL" id="CAMXCT010000505">
    <property type="protein sequence ID" value="CAI3979681.1"/>
    <property type="molecule type" value="Genomic_DNA"/>
</dbReference>
<dbReference type="InterPro" id="IPR029058">
    <property type="entry name" value="AB_hydrolase_fold"/>
</dbReference>
<reference evidence="2" key="1">
    <citation type="submission" date="2022-10" db="EMBL/GenBank/DDBJ databases">
        <authorList>
            <person name="Chen Y."/>
            <person name="Dougan E. K."/>
            <person name="Chan C."/>
            <person name="Rhodes N."/>
            <person name="Thang M."/>
        </authorList>
    </citation>
    <scope>NUCLEOTIDE SEQUENCE</scope>
</reference>
<sequence length="96" mass="11125">MRILVLHGYSGNALWQEKKDQKLQQLLAQFSVQLHHVDAPIQLPPFFSGRDPMQRRLSWWSLKRDDSWRRLPGAHPGPQLPLEADELEAGVLFSSR</sequence>
<gene>
    <name evidence="2" type="ORF">C1SCF055_LOCUS7618</name>
</gene>
<reference evidence="3" key="2">
    <citation type="submission" date="2024-04" db="EMBL/GenBank/DDBJ databases">
        <authorList>
            <person name="Chen Y."/>
            <person name="Shah S."/>
            <person name="Dougan E. K."/>
            <person name="Thang M."/>
            <person name="Chan C."/>
        </authorList>
    </citation>
    <scope>NUCLEOTIDE SEQUENCE [LARGE SCALE GENOMIC DNA]</scope>
</reference>
<accession>A0A9P1BUG1</accession>
<dbReference type="AlphaFoldDB" id="A0A9P1BUG1"/>
<dbReference type="Proteomes" id="UP001152797">
    <property type="component" value="Unassembled WGS sequence"/>
</dbReference>
<name>A0A9P1BUG1_9DINO</name>
<evidence type="ECO:0000313" key="4">
    <source>
        <dbReference type="EMBL" id="CAL4766993.1"/>
    </source>
</evidence>
<dbReference type="Pfam" id="PF03959">
    <property type="entry name" value="FSH1"/>
    <property type="match status" value="1"/>
</dbReference>
<comment type="caution">
    <text evidence="2">The sequence shown here is derived from an EMBL/GenBank/DDBJ whole genome shotgun (WGS) entry which is preliminary data.</text>
</comment>